<name>U5MNA0_CLOSA</name>
<gene>
    <name evidence="4" type="ORF">CLSA_c10580</name>
</gene>
<dbReference type="SUPFAM" id="SSF69360">
    <property type="entry name" value="Cell wall binding repeat"/>
    <property type="match status" value="1"/>
</dbReference>
<dbReference type="EMBL" id="CP006721">
    <property type="protein sequence ID" value="AGX42065.1"/>
    <property type="molecule type" value="Genomic_DNA"/>
</dbReference>
<organism evidence="4 5">
    <name type="scientific">Clostridium saccharobutylicum DSM 13864</name>
    <dbReference type="NCBI Taxonomy" id="1345695"/>
    <lineage>
        <taxon>Bacteria</taxon>
        <taxon>Bacillati</taxon>
        <taxon>Bacillota</taxon>
        <taxon>Clostridia</taxon>
        <taxon>Eubacteriales</taxon>
        <taxon>Clostridiaceae</taxon>
        <taxon>Clostridium</taxon>
    </lineage>
</organism>
<feature type="domain" description="Cadherin-like beta-sandwich-like" evidence="3">
    <location>
        <begin position="59"/>
        <end position="147"/>
    </location>
</feature>
<dbReference type="Gene3D" id="2.10.270.10">
    <property type="entry name" value="Cholin Binding"/>
    <property type="match status" value="2"/>
</dbReference>
<feature type="repeat" description="Cell wall-binding" evidence="2">
    <location>
        <begin position="456"/>
        <end position="475"/>
    </location>
</feature>
<sequence>MNSKVWIIKKDGYFMNKSIKHVVVLTLAIGVFSVVEPVKYLNLTNEKVYASTDNSDLLSKISLSDGSISFSRTTTSYDVHVKSSVEYVTIKAVPANTDYTTVTIDGETVTEGSEYKTDVKLDKGENTIKIKVINGSRTKIYTLNITRGSSSSSADLDEEINDVHLSSVELSDGNIDFSSTQYSYDVNVDSSVDELGVTATPQEDSYNVIINGTEVDEDDNYKRKIKLENGQNTITVKVKNSEDDSEKTYTLNVTRGDAEQSNSKSSTSDQVEDLHKGNVFLKSLNVGSDNVDSLTSQNIYNLSVKDNLQEITIEAKPENENYVVTIDGTEVSNDNYNYTKNISLFRGKNAIRIEVKNPDNDEQRTYILNIVRGTETNTSDDKDVILKNISGKCSQWVKNNNQWMYNDETGTPLKDSWFTDRSNGNTYYLQDDGIMKTGWLNKFDKWYYFNQSGIMKTGWQCIDGNWYYLNTSGTMQTGWINLNDKWYYLYDSGIMAKDTTIDCYALDSNGTLVN</sequence>
<evidence type="ECO:0000256" key="1">
    <source>
        <dbReference type="ARBA" id="ARBA00022737"/>
    </source>
</evidence>
<evidence type="ECO:0000313" key="5">
    <source>
        <dbReference type="Proteomes" id="UP000017118"/>
    </source>
</evidence>
<evidence type="ECO:0000256" key="2">
    <source>
        <dbReference type="PROSITE-ProRule" id="PRU00591"/>
    </source>
</evidence>
<dbReference type="eggNOG" id="COG5184">
    <property type="taxonomic scope" value="Bacteria"/>
</dbReference>
<evidence type="ECO:0000313" key="4">
    <source>
        <dbReference type="EMBL" id="AGX42065.1"/>
    </source>
</evidence>
<dbReference type="PATRIC" id="fig|1345695.3.peg.1003"/>
<reference evidence="4 5" key="1">
    <citation type="journal article" date="2013" name="Genome Announc.">
        <title>Complete Genome Sequence of the Solvent Producer Clostridium saccharobutylicum NCP262 (DSM 13864).</title>
        <authorList>
            <person name="Poehlein A."/>
            <person name="Hartwich K."/>
            <person name="Krabben P."/>
            <person name="Ehrenreich A."/>
            <person name="Liebl W."/>
            <person name="Durre P."/>
            <person name="Gottschalk G."/>
            <person name="Daniel R."/>
        </authorList>
    </citation>
    <scope>NUCLEOTIDE SEQUENCE [LARGE SCALE GENOMIC DNA]</scope>
    <source>
        <strain evidence="4">DSM 13864</strain>
    </source>
</reference>
<proteinExistence type="predicted"/>
<feature type="repeat" description="Cell wall-binding" evidence="2">
    <location>
        <begin position="414"/>
        <end position="435"/>
    </location>
</feature>
<dbReference type="InterPro" id="IPR025883">
    <property type="entry name" value="Cadherin-like_domain"/>
</dbReference>
<evidence type="ECO:0000259" key="3">
    <source>
        <dbReference type="Pfam" id="PF12733"/>
    </source>
</evidence>
<keyword evidence="5" id="KW-1185">Reference proteome</keyword>
<dbReference type="RefSeq" id="WP_022744349.1">
    <property type="nucleotide sequence ID" value="NZ_AYXL01000010.1"/>
</dbReference>
<dbReference type="PROSITE" id="PS51170">
    <property type="entry name" value="CW"/>
    <property type="match status" value="4"/>
</dbReference>
<feature type="repeat" description="Cell wall-binding" evidence="2">
    <location>
        <begin position="436"/>
        <end position="455"/>
    </location>
</feature>
<dbReference type="InterPro" id="IPR018337">
    <property type="entry name" value="Cell_wall/Cho-bd_repeat"/>
</dbReference>
<feature type="domain" description="Cadherin-like beta-sandwich-like" evidence="3">
    <location>
        <begin position="167"/>
        <end position="255"/>
    </location>
</feature>
<dbReference type="Proteomes" id="UP000017118">
    <property type="component" value="Chromosome"/>
</dbReference>
<protein>
    <submittedName>
        <fullName evidence="4">Putative cell wall binding protein</fullName>
    </submittedName>
</protein>
<feature type="domain" description="Cadherin-like beta-sandwich-like" evidence="3">
    <location>
        <begin position="298"/>
        <end position="372"/>
    </location>
</feature>
<keyword evidence="1" id="KW-0677">Repeat</keyword>
<dbReference type="Pfam" id="PF01473">
    <property type="entry name" value="Choline_bind_1"/>
    <property type="match status" value="2"/>
</dbReference>
<dbReference type="eggNOG" id="COG5263">
    <property type="taxonomic scope" value="Bacteria"/>
</dbReference>
<dbReference type="HOGENOM" id="CLU_037405_0_0_9"/>
<dbReference type="KEGG" id="csb:CLSA_c10580"/>
<dbReference type="AlphaFoldDB" id="U5MNA0"/>
<feature type="repeat" description="Cell wall-binding" evidence="2">
    <location>
        <begin position="476"/>
        <end position="495"/>
    </location>
</feature>
<accession>U5MNA0</accession>
<dbReference type="Pfam" id="PF19127">
    <property type="entry name" value="Choline_bind_3"/>
    <property type="match status" value="1"/>
</dbReference>
<dbReference type="Pfam" id="PF12733">
    <property type="entry name" value="Cadherin-like"/>
    <property type="match status" value="3"/>
</dbReference>